<dbReference type="InterPro" id="IPR033121">
    <property type="entry name" value="PEPTIDASE_A1"/>
</dbReference>
<evidence type="ECO:0000256" key="1">
    <source>
        <dbReference type="ARBA" id="ARBA00007447"/>
    </source>
</evidence>
<evidence type="ECO:0000256" key="3">
    <source>
        <dbReference type="SAM" id="SignalP"/>
    </source>
</evidence>
<reference evidence="5" key="1">
    <citation type="submission" date="2023-02" db="EMBL/GenBank/DDBJ databases">
        <title>Identification and recombinant expression of a fungal hydrolase from Papiliotrema laurentii that hydrolyzes apple cutin and clears colloidal polyester polyurethane.</title>
        <authorList>
            <consortium name="DOE Joint Genome Institute"/>
            <person name="Roman V.A."/>
            <person name="Bojanowski C."/>
            <person name="Crable B.R."/>
            <person name="Wagner D.N."/>
            <person name="Hung C.S."/>
            <person name="Nadeau L.J."/>
            <person name="Schratz L."/>
            <person name="Haridas S."/>
            <person name="Pangilinan J."/>
            <person name="Lipzen A."/>
            <person name="Na H."/>
            <person name="Yan M."/>
            <person name="Ng V."/>
            <person name="Grigoriev I.V."/>
            <person name="Spatafora J.W."/>
            <person name="Barlow D."/>
            <person name="Biffinger J."/>
            <person name="Kelley-Loughnane N."/>
            <person name="Varaljay V.A."/>
            <person name="Crookes-Goodson W.J."/>
        </authorList>
    </citation>
    <scope>NUCLEOTIDE SEQUENCE</scope>
    <source>
        <strain evidence="5">5307AH</strain>
    </source>
</reference>
<feature type="compositionally biased region" description="Basic and acidic residues" evidence="2">
    <location>
        <begin position="61"/>
        <end position="71"/>
    </location>
</feature>
<feature type="compositionally biased region" description="Low complexity" evidence="2">
    <location>
        <begin position="301"/>
        <end position="316"/>
    </location>
</feature>
<evidence type="ECO:0000259" key="4">
    <source>
        <dbReference type="PROSITE" id="PS51767"/>
    </source>
</evidence>
<gene>
    <name evidence="5" type="ORF">DB88DRAFT_497577</name>
</gene>
<feature type="compositionally biased region" description="Polar residues" evidence="2">
    <location>
        <begin position="362"/>
        <end position="378"/>
    </location>
</feature>
<sequence length="751" mass="77522">MVCAQTFLAVFAILPLSFALSLDASLAPRPTSPAGFARHLSQPSQKWVARSPSRENRHRRRETDRPNVERGGIDLPLQVVTHVQTEKRSLDDGAIIDLATAHSTYVVPVVIGSPPIGYPLQLDLGSSDLLLASTLCGSSCPASLGSTVNPYYDARKNSRSFVAVNDNTTTWKVGFADGTLASGFIARENITLGLSEIPGQVFGLINSTNLTLPNQQISGILGLGFPRLSVLSRALFQANHTARATGSATSSQPSPTASTSASPSSTLSSSPYLPPLLESLVTTPHIPYPVFGLALSPPPANVSSPSTSSAKPTSTPRFSSSYGSLTLGGVSSLYISDRPGSDRTLEDIEWHQVIPFGRATNGDGTNETDGSTASNANVSTLSTSGSPTSSGAYISATEIGPQSSTAPQKRQTVPNALNALDTRGRPASLAELADEAYLYWAIRLNNITVNGTDIDLESNYAALGIPPVAMLDVGFNGISGPMDQVAKLFGRIPSAREVSTGQWAAPCDTKMTIAFSFGGRYIHLQPSDWLYTSVDSSSFCLAWPVGTAPTGDGVDWQLGVPFLKKVYSVFSYGINGEQAPLVGFLPLDTGASSPSSPSASSSIPALSASSAGASAASGSGTASPYGPTPTTIVPYSATATVHTDLPNAVLTIPSYSLPSYIYALDSTVTPGALQTLGLANSSAYDVSQVPVVRPMNTSAATTSTAEIGGVGGMGNNAGQAESGGAACKAFAGWGVGVSGAVAAVLLAGWVF</sequence>
<evidence type="ECO:0000313" key="6">
    <source>
        <dbReference type="Proteomes" id="UP001182556"/>
    </source>
</evidence>
<protein>
    <submittedName>
        <fullName evidence="5">Peptidase</fullName>
    </submittedName>
</protein>
<feature type="region of interest" description="Disordered" evidence="2">
    <location>
        <begin position="33"/>
        <end position="71"/>
    </location>
</feature>
<keyword evidence="3" id="KW-0732">Signal</keyword>
<feature type="chain" id="PRO_5042172285" evidence="3">
    <location>
        <begin position="20"/>
        <end position="751"/>
    </location>
</feature>
<dbReference type="CDD" id="cd05471">
    <property type="entry name" value="pepsin_like"/>
    <property type="match status" value="1"/>
</dbReference>
<feature type="region of interest" description="Disordered" evidence="2">
    <location>
        <begin position="356"/>
        <end position="395"/>
    </location>
</feature>
<dbReference type="GO" id="GO:0006508">
    <property type="term" value="P:proteolysis"/>
    <property type="evidence" value="ECO:0007669"/>
    <property type="project" value="InterPro"/>
</dbReference>
<dbReference type="InterPro" id="IPR034164">
    <property type="entry name" value="Pepsin-like_dom"/>
</dbReference>
<dbReference type="Gene3D" id="2.40.70.10">
    <property type="entry name" value="Acid Proteases"/>
    <property type="match status" value="2"/>
</dbReference>
<feature type="region of interest" description="Disordered" evidence="2">
    <location>
        <begin position="298"/>
        <end position="322"/>
    </location>
</feature>
<dbReference type="PANTHER" id="PTHR47966">
    <property type="entry name" value="BETA-SITE APP-CLEAVING ENZYME, ISOFORM A-RELATED"/>
    <property type="match status" value="1"/>
</dbReference>
<dbReference type="PROSITE" id="PS51767">
    <property type="entry name" value="PEPTIDASE_A1"/>
    <property type="match status" value="1"/>
</dbReference>
<evidence type="ECO:0000256" key="2">
    <source>
        <dbReference type="SAM" id="MobiDB-lite"/>
    </source>
</evidence>
<keyword evidence="6" id="KW-1185">Reference proteome</keyword>
<dbReference type="PANTHER" id="PTHR47966:SF74">
    <property type="entry name" value="AGR407CP"/>
    <property type="match status" value="1"/>
</dbReference>
<proteinExistence type="inferred from homology"/>
<evidence type="ECO:0000313" key="5">
    <source>
        <dbReference type="EMBL" id="KAK1922218.1"/>
    </source>
</evidence>
<dbReference type="InterPro" id="IPR021109">
    <property type="entry name" value="Peptidase_aspartic_dom_sf"/>
</dbReference>
<organism evidence="5 6">
    <name type="scientific">Papiliotrema laurentii</name>
    <name type="common">Cryptococcus laurentii</name>
    <dbReference type="NCBI Taxonomy" id="5418"/>
    <lineage>
        <taxon>Eukaryota</taxon>
        <taxon>Fungi</taxon>
        <taxon>Dikarya</taxon>
        <taxon>Basidiomycota</taxon>
        <taxon>Agaricomycotina</taxon>
        <taxon>Tremellomycetes</taxon>
        <taxon>Tremellales</taxon>
        <taxon>Rhynchogastremaceae</taxon>
        <taxon>Papiliotrema</taxon>
    </lineage>
</organism>
<feature type="signal peptide" evidence="3">
    <location>
        <begin position="1"/>
        <end position="19"/>
    </location>
</feature>
<name>A0AAD9CXJ6_PAPLA</name>
<comment type="similarity">
    <text evidence="1">Belongs to the peptidase A1 family.</text>
</comment>
<dbReference type="PRINTS" id="PR00792">
    <property type="entry name" value="PEPSIN"/>
</dbReference>
<feature type="region of interest" description="Disordered" evidence="2">
    <location>
        <begin position="244"/>
        <end position="268"/>
    </location>
</feature>
<dbReference type="SUPFAM" id="SSF50630">
    <property type="entry name" value="Acid proteases"/>
    <property type="match status" value="1"/>
</dbReference>
<feature type="domain" description="Peptidase A1" evidence="4">
    <location>
        <begin position="105"/>
        <end position="585"/>
    </location>
</feature>
<dbReference type="EMBL" id="JAODAN010000009">
    <property type="protein sequence ID" value="KAK1922218.1"/>
    <property type="molecule type" value="Genomic_DNA"/>
</dbReference>
<dbReference type="GO" id="GO:0004190">
    <property type="term" value="F:aspartic-type endopeptidase activity"/>
    <property type="evidence" value="ECO:0007669"/>
    <property type="project" value="InterPro"/>
</dbReference>
<dbReference type="InterPro" id="IPR001461">
    <property type="entry name" value="Aspartic_peptidase_A1"/>
</dbReference>
<feature type="compositionally biased region" description="Low complexity" evidence="2">
    <location>
        <begin position="379"/>
        <end position="391"/>
    </location>
</feature>
<comment type="caution">
    <text evidence="5">The sequence shown here is derived from an EMBL/GenBank/DDBJ whole genome shotgun (WGS) entry which is preliminary data.</text>
</comment>
<dbReference type="Pfam" id="PF00026">
    <property type="entry name" value="Asp"/>
    <property type="match status" value="2"/>
</dbReference>
<dbReference type="Proteomes" id="UP001182556">
    <property type="component" value="Unassembled WGS sequence"/>
</dbReference>
<accession>A0AAD9CXJ6</accession>
<dbReference type="AlphaFoldDB" id="A0AAD9CXJ6"/>